<evidence type="ECO:0000313" key="3">
    <source>
        <dbReference type="Proteomes" id="UP001291623"/>
    </source>
</evidence>
<sequence length="164" mass="18194">MVRPYQRCSDHSPASTVLQHLMDGLISYTFQTVDTHCALFCNIVRELLACVFINERIESIVVSVKKDDKGITAAETEPQSTPVGSGKISVDHFSRVLDPSAKGVELVQLKIDQPNNTDEHAMNSMNGTYLLKDPLLSFDTRSTRSWSSLPSQTDADDESGIQRH</sequence>
<feature type="region of interest" description="Disordered" evidence="1">
    <location>
        <begin position="141"/>
        <end position="164"/>
    </location>
</feature>
<comment type="caution">
    <text evidence="2">The sequence shown here is derived from an EMBL/GenBank/DDBJ whole genome shotgun (WGS) entry which is preliminary data.</text>
</comment>
<feature type="compositionally biased region" description="Polar residues" evidence="1">
    <location>
        <begin position="141"/>
        <end position="153"/>
    </location>
</feature>
<dbReference type="EMBL" id="JAVYJV010000014">
    <property type="protein sequence ID" value="KAK4354464.1"/>
    <property type="molecule type" value="Genomic_DNA"/>
</dbReference>
<protein>
    <submittedName>
        <fullName evidence="2">Uncharacterized protein</fullName>
    </submittedName>
</protein>
<evidence type="ECO:0000256" key="1">
    <source>
        <dbReference type="SAM" id="MobiDB-lite"/>
    </source>
</evidence>
<evidence type="ECO:0000313" key="2">
    <source>
        <dbReference type="EMBL" id="KAK4354464.1"/>
    </source>
</evidence>
<feature type="compositionally biased region" description="Acidic residues" evidence="1">
    <location>
        <begin position="154"/>
        <end position="164"/>
    </location>
</feature>
<name>A0AAE1RL83_9SOLA</name>
<dbReference type="Proteomes" id="UP001291623">
    <property type="component" value="Unassembled WGS sequence"/>
</dbReference>
<gene>
    <name evidence="2" type="ORF">RND71_026658</name>
</gene>
<keyword evidence="3" id="KW-1185">Reference proteome</keyword>
<organism evidence="2 3">
    <name type="scientific">Anisodus tanguticus</name>
    <dbReference type="NCBI Taxonomy" id="243964"/>
    <lineage>
        <taxon>Eukaryota</taxon>
        <taxon>Viridiplantae</taxon>
        <taxon>Streptophyta</taxon>
        <taxon>Embryophyta</taxon>
        <taxon>Tracheophyta</taxon>
        <taxon>Spermatophyta</taxon>
        <taxon>Magnoliopsida</taxon>
        <taxon>eudicotyledons</taxon>
        <taxon>Gunneridae</taxon>
        <taxon>Pentapetalae</taxon>
        <taxon>asterids</taxon>
        <taxon>lamiids</taxon>
        <taxon>Solanales</taxon>
        <taxon>Solanaceae</taxon>
        <taxon>Solanoideae</taxon>
        <taxon>Hyoscyameae</taxon>
        <taxon>Anisodus</taxon>
    </lineage>
</organism>
<proteinExistence type="predicted"/>
<reference evidence="2" key="1">
    <citation type="submission" date="2023-12" db="EMBL/GenBank/DDBJ databases">
        <title>Genome assembly of Anisodus tanguticus.</title>
        <authorList>
            <person name="Wang Y.-J."/>
        </authorList>
    </citation>
    <scope>NUCLEOTIDE SEQUENCE</scope>
    <source>
        <strain evidence="2">KB-2021</strain>
        <tissue evidence="2">Leaf</tissue>
    </source>
</reference>
<dbReference type="AlphaFoldDB" id="A0AAE1RL83"/>
<accession>A0AAE1RL83</accession>